<feature type="compositionally biased region" description="Polar residues" evidence="3">
    <location>
        <begin position="362"/>
        <end position="371"/>
    </location>
</feature>
<keyword evidence="5" id="KW-1185">Reference proteome</keyword>
<feature type="compositionally biased region" description="Basic and acidic residues" evidence="3">
    <location>
        <begin position="251"/>
        <end position="271"/>
    </location>
</feature>
<dbReference type="Gene3D" id="1.10.1170.10">
    <property type="entry name" value="Inhibitor Of Apoptosis Protein (2mihbC-IAP-1), Chain A"/>
    <property type="match status" value="2"/>
</dbReference>
<feature type="compositionally biased region" description="Basic and acidic residues" evidence="3">
    <location>
        <begin position="825"/>
        <end position="841"/>
    </location>
</feature>
<feature type="compositionally biased region" description="Low complexity" evidence="3">
    <location>
        <begin position="378"/>
        <end position="394"/>
    </location>
</feature>
<feature type="compositionally biased region" description="Basic and acidic residues" evidence="3">
    <location>
        <begin position="694"/>
        <end position="703"/>
    </location>
</feature>
<feature type="region of interest" description="Disordered" evidence="3">
    <location>
        <begin position="613"/>
        <end position="711"/>
    </location>
</feature>
<feature type="region of interest" description="Disordered" evidence="3">
    <location>
        <begin position="250"/>
        <end position="421"/>
    </location>
</feature>
<feature type="compositionally biased region" description="Basic and acidic residues" evidence="3">
    <location>
        <begin position="614"/>
        <end position="639"/>
    </location>
</feature>
<dbReference type="PANTHER" id="PTHR46771:SF5">
    <property type="entry name" value="DETERIN"/>
    <property type="match status" value="1"/>
</dbReference>
<feature type="compositionally biased region" description="Polar residues" evidence="3">
    <location>
        <begin position="515"/>
        <end position="527"/>
    </location>
</feature>
<reference evidence="4" key="2">
    <citation type="submission" date="2021-01" db="EMBL/GenBank/DDBJ databases">
        <authorList>
            <person name="Schikora-Tamarit M.A."/>
        </authorList>
    </citation>
    <scope>NUCLEOTIDE SEQUENCE</scope>
    <source>
        <strain evidence="4">CBS6341</strain>
    </source>
</reference>
<evidence type="ECO:0000256" key="2">
    <source>
        <dbReference type="ARBA" id="ARBA00022833"/>
    </source>
</evidence>
<proteinExistence type="predicted"/>
<keyword evidence="2" id="KW-0862">Zinc</keyword>
<gene>
    <name evidence="4" type="ORF">WICMUC_001181</name>
</gene>
<sequence>MPRESSRFSNIGLDRSEEKQVPDFGFQASNNRAQTFEQFQVNGEVSLSWPYKSPSAEYMAKLGFYFTPTKRLKDRVTCFYCKKLQSTWKNVKDPCSHHLKKFPNCHFSHLHSYASQSSSYSTFDWSQVDIFKDPFSSEAVEIRRSTFGNLWPHDYIKSSKPTSDKMVQAGFCFFPQVQDDDLASCMYCSVSLEGWDESDDPLEEHKKRASEHNCYFLKKTQERLVEKSLNNQTQENDLDGEQEADQYVYKSPKELELEQSPRRVPKYRNDDAEISQHSFKRSSSLESTSTYTKRSKNEAKNNESLTFSGGTLKRPKRATNNANYVLDGSSDDGFSQGESSNDEDDEDSYHGADLSKEENESYGITANSMELTSEPKSYKTSTKYGSKSSKPSSSNRALERSKFVSESPSTKKSAILDSSFNDDGIFSSKRLKDVELNNVLPQTLEKRSLIKASSVTNNETLSLEKHSSEHNSNTNDHSLGPKLISNKKSSTLSDITNIPTSSTLKLLQKEPLKPVSSNESGTPQSEPQIEDDDDDLILVTNSISQEKLQSDTGDENMPKEKYNKIKRRSETLEITTGLRNEILTDVALNEPIEEVDAQNLLLPQATGNENFLTSEKENSKLEEKSFTKEQESWDVKKSEMIGNNQVKELRGSTEDSYIKKPINEDNNSEEEHYDASYDQTSPTLNKMKQRKSISIKESEDKLKNSPQISQNHLYQNLQSSQVLEKTLSREESSIVKQKSNNRSLLSMNRFLESPKSTRSQSPFLDSTYRGSDNIIGDEIVIDVNDIPLEESTDHNIKVDYPKIQAGSIEKIDHKILKNLNQELNQQKDDEKSEDSNEEFHSIDSNNQGHLWIPTDTNKLFQALEDLEMAKDYLTDLKNLPYELNDDVDGRVSYFINEMPQEELEMSIKEWIFHISKQGRSHLDTLCKSMIDQFDQECNKALRKLESLPTSD</sequence>
<dbReference type="Proteomes" id="UP000769528">
    <property type="component" value="Unassembled WGS sequence"/>
</dbReference>
<dbReference type="GO" id="GO:0046872">
    <property type="term" value="F:metal ion binding"/>
    <property type="evidence" value="ECO:0007669"/>
    <property type="project" value="UniProtKB-KW"/>
</dbReference>
<evidence type="ECO:0000313" key="4">
    <source>
        <dbReference type="EMBL" id="KAH3679170.1"/>
    </source>
</evidence>
<keyword evidence="1" id="KW-0479">Metal-binding</keyword>
<evidence type="ECO:0000256" key="3">
    <source>
        <dbReference type="SAM" id="MobiDB-lite"/>
    </source>
</evidence>
<dbReference type="PANTHER" id="PTHR46771">
    <property type="entry name" value="DETERIN"/>
    <property type="match status" value="1"/>
</dbReference>
<dbReference type="SMART" id="SM00238">
    <property type="entry name" value="BIR"/>
    <property type="match status" value="2"/>
</dbReference>
<dbReference type="CDD" id="cd00022">
    <property type="entry name" value="BIR"/>
    <property type="match status" value="1"/>
</dbReference>
<feature type="region of interest" description="Disordered" evidence="3">
    <location>
        <begin position="825"/>
        <end position="846"/>
    </location>
</feature>
<dbReference type="EMBL" id="JAEUBF010000389">
    <property type="protein sequence ID" value="KAH3679170.1"/>
    <property type="molecule type" value="Genomic_DNA"/>
</dbReference>
<feature type="compositionally biased region" description="Polar residues" evidence="3">
    <location>
        <begin position="275"/>
        <end position="292"/>
    </location>
</feature>
<dbReference type="Pfam" id="PF00653">
    <property type="entry name" value="BIR"/>
    <property type="match status" value="2"/>
</dbReference>
<feature type="compositionally biased region" description="Basic and acidic residues" evidence="3">
    <location>
        <begin position="647"/>
        <end position="675"/>
    </location>
</feature>
<feature type="compositionally biased region" description="Polar residues" evidence="3">
    <location>
        <begin position="404"/>
        <end position="421"/>
    </location>
</feature>
<feature type="compositionally biased region" description="Basic and acidic residues" evidence="3">
    <location>
        <begin position="348"/>
        <end position="359"/>
    </location>
</feature>
<dbReference type="AlphaFoldDB" id="A0A9P8PX45"/>
<dbReference type="PROSITE" id="PS50143">
    <property type="entry name" value="BIR_REPEAT_2"/>
    <property type="match status" value="2"/>
</dbReference>
<dbReference type="SUPFAM" id="SSF57924">
    <property type="entry name" value="Inhibitor of apoptosis (IAP) repeat"/>
    <property type="match status" value="2"/>
</dbReference>
<organism evidence="4 5">
    <name type="scientific">Wickerhamomyces mucosus</name>
    <dbReference type="NCBI Taxonomy" id="1378264"/>
    <lineage>
        <taxon>Eukaryota</taxon>
        <taxon>Fungi</taxon>
        <taxon>Dikarya</taxon>
        <taxon>Ascomycota</taxon>
        <taxon>Saccharomycotina</taxon>
        <taxon>Saccharomycetes</taxon>
        <taxon>Phaffomycetales</taxon>
        <taxon>Wickerhamomycetaceae</taxon>
        <taxon>Wickerhamomyces</taxon>
    </lineage>
</organism>
<feature type="region of interest" description="Disordered" evidence="3">
    <location>
        <begin position="505"/>
        <end position="533"/>
    </location>
</feature>
<evidence type="ECO:0000256" key="1">
    <source>
        <dbReference type="ARBA" id="ARBA00022723"/>
    </source>
</evidence>
<feature type="compositionally biased region" description="Polar residues" evidence="3">
    <location>
        <begin position="451"/>
        <end position="461"/>
    </location>
</feature>
<dbReference type="OrthoDB" id="3981094at2759"/>
<evidence type="ECO:0000313" key="5">
    <source>
        <dbReference type="Proteomes" id="UP000769528"/>
    </source>
</evidence>
<feature type="compositionally biased region" description="Polar residues" evidence="3">
    <location>
        <begin position="677"/>
        <end position="686"/>
    </location>
</feature>
<feature type="region of interest" description="Disordered" evidence="3">
    <location>
        <begin position="444"/>
        <end position="486"/>
    </location>
</feature>
<reference evidence="4" key="1">
    <citation type="journal article" date="2021" name="Open Biol.">
        <title>Shared evolutionary footprints suggest mitochondrial oxidative damage underlies multiple complex I losses in fungi.</title>
        <authorList>
            <person name="Schikora-Tamarit M.A."/>
            <person name="Marcet-Houben M."/>
            <person name="Nosek J."/>
            <person name="Gabaldon T."/>
        </authorList>
    </citation>
    <scope>NUCLEOTIDE SEQUENCE</scope>
    <source>
        <strain evidence="4">CBS6341</strain>
    </source>
</reference>
<dbReference type="InterPro" id="IPR051190">
    <property type="entry name" value="Baculoviral_IAP"/>
</dbReference>
<protein>
    <recommendedName>
        <fullName evidence="6">Inhibitor of apoptosis repeat-containing protein</fullName>
    </recommendedName>
</protein>
<comment type="caution">
    <text evidence="4">The sequence shown here is derived from an EMBL/GenBank/DDBJ whole genome shotgun (WGS) entry which is preliminary data.</text>
</comment>
<evidence type="ECO:0008006" key="6">
    <source>
        <dbReference type="Google" id="ProtNLM"/>
    </source>
</evidence>
<accession>A0A9P8PX45</accession>
<name>A0A9P8PX45_9ASCO</name>
<dbReference type="InterPro" id="IPR001370">
    <property type="entry name" value="BIR_rpt"/>
</dbReference>